<dbReference type="OrthoDB" id="1410098at2"/>
<reference evidence="3 4" key="1">
    <citation type="submission" date="2019-03" db="EMBL/GenBank/DDBJ databases">
        <title>Muricauda SCR12 sp.nov, a marine bacterium isolated from Pacific Ocean:the Okinawa trough.</title>
        <authorList>
            <person name="Liu L."/>
        </authorList>
    </citation>
    <scope>NUCLEOTIDE SEQUENCE [LARGE SCALE GENOMIC DNA]</scope>
    <source>
        <strain evidence="3 4">SCR12</strain>
    </source>
</reference>
<evidence type="ECO:0000313" key="4">
    <source>
        <dbReference type="Proteomes" id="UP000310406"/>
    </source>
</evidence>
<dbReference type="AlphaFoldDB" id="A0A4V4HWI0"/>
<feature type="chain" id="PRO_5020768070" evidence="1">
    <location>
        <begin position="22"/>
        <end position="271"/>
    </location>
</feature>
<evidence type="ECO:0000313" key="3">
    <source>
        <dbReference type="EMBL" id="THV57296.1"/>
    </source>
</evidence>
<dbReference type="Gene3D" id="2.30.30.40">
    <property type="entry name" value="SH3 Domains"/>
    <property type="match status" value="1"/>
</dbReference>
<name>A0A4V4HWI0_9FLAO</name>
<dbReference type="InterPro" id="IPR003646">
    <property type="entry name" value="SH3-like_bac-type"/>
</dbReference>
<feature type="signal peptide" evidence="1">
    <location>
        <begin position="1"/>
        <end position="21"/>
    </location>
</feature>
<dbReference type="Pfam" id="PF08239">
    <property type="entry name" value="SH3_3"/>
    <property type="match status" value="1"/>
</dbReference>
<organism evidence="3 4">
    <name type="scientific">Flagellimonas alvinocaridis</name>
    <dbReference type="NCBI Taxonomy" id="2530200"/>
    <lineage>
        <taxon>Bacteria</taxon>
        <taxon>Pseudomonadati</taxon>
        <taxon>Bacteroidota</taxon>
        <taxon>Flavobacteriia</taxon>
        <taxon>Flavobacteriales</taxon>
        <taxon>Flavobacteriaceae</taxon>
        <taxon>Flagellimonas</taxon>
    </lineage>
</organism>
<sequence>MKARFYITLLISIFTFSFIFSQHSPEHDGFGEFQPGQQVYVFGNEAQLRTAPDTSSDVLQKLKIGEWVKIIEITPNSWPYNGFDSPFYKVKYNEMTGYILGGLLSIQRKTLKGTHYYFALSKQGNTVFLNIRHVQDGTYWEKKTRLVHTDFKISVLGDKGVPNLDGILFIDYMSNTEDRENGGIYLFPHNHMLTEVVQLSQVSDTGSSYYSENLIFPDDHGGIPDKIFYKKEQGKNLDASSNWIQTAVETRELSWVDGKLIPKYNEKVPNL</sequence>
<protein>
    <submittedName>
        <fullName evidence="3">SH3 domain-containing protein</fullName>
    </submittedName>
</protein>
<dbReference type="EMBL" id="SNTZ01000013">
    <property type="protein sequence ID" value="THV57296.1"/>
    <property type="molecule type" value="Genomic_DNA"/>
</dbReference>
<dbReference type="RefSeq" id="WP_136567380.1">
    <property type="nucleotide sequence ID" value="NZ_SNTZ01000013.1"/>
</dbReference>
<gene>
    <name evidence="3" type="ORF">EZV76_14980</name>
</gene>
<comment type="caution">
    <text evidence="3">The sequence shown here is derived from an EMBL/GenBank/DDBJ whole genome shotgun (WGS) entry which is preliminary data.</text>
</comment>
<keyword evidence="4" id="KW-1185">Reference proteome</keyword>
<keyword evidence="1" id="KW-0732">Signal</keyword>
<dbReference type="Proteomes" id="UP000310406">
    <property type="component" value="Unassembled WGS sequence"/>
</dbReference>
<accession>A0A4V4HWI0</accession>
<proteinExistence type="predicted"/>
<feature type="domain" description="SH3b" evidence="2">
    <location>
        <begin position="46"/>
        <end position="105"/>
    </location>
</feature>
<evidence type="ECO:0000259" key="2">
    <source>
        <dbReference type="Pfam" id="PF08239"/>
    </source>
</evidence>
<evidence type="ECO:0000256" key="1">
    <source>
        <dbReference type="SAM" id="SignalP"/>
    </source>
</evidence>